<sequence length="225" mass="25238">MSSEHKITREGILEGAVEERLQEAERKGLLQRLPEEVRIRERERVLAEMGETVWVFGYGSLIWNPAFHYVESRPGRIHGFHRSFCLETPLGRGSPEAPGLVLGLDRGGSCQGVAFRVAPELAAHELDIVFRREMVSDAYLARVVRVHTADGPVRAVTFVINPVSPRYCCKLDLEKSAQMIARAEGWLGPCSDYLLNTVDHLAELKLVDHGLFRLAERVREIQAAA</sequence>
<dbReference type="GO" id="GO:0005737">
    <property type="term" value="C:cytoplasm"/>
    <property type="evidence" value="ECO:0007669"/>
    <property type="project" value="TreeGrafter"/>
</dbReference>
<dbReference type="CDD" id="cd06661">
    <property type="entry name" value="GGCT_like"/>
    <property type="match status" value="1"/>
</dbReference>
<name>A0A2M9FYA0_9PROT</name>
<dbReference type="PANTHER" id="PTHR12192:SF2">
    <property type="entry name" value="GLUTATHIONE-SPECIFIC GAMMA-GLUTAMYLCYCLOTRANSFERASE 2"/>
    <property type="match status" value="1"/>
</dbReference>
<reference evidence="3 4" key="1">
    <citation type="submission" date="2017-11" db="EMBL/GenBank/DDBJ databases">
        <title>Draft genome sequence of Rhizobiales bacterium SY3-13.</title>
        <authorList>
            <person name="Sun C."/>
        </authorList>
    </citation>
    <scope>NUCLEOTIDE SEQUENCE [LARGE SCALE GENOMIC DNA]</scope>
    <source>
        <strain evidence="3 4">SY3-13</strain>
    </source>
</reference>
<evidence type="ECO:0000256" key="1">
    <source>
        <dbReference type="ARBA" id="ARBA00012344"/>
    </source>
</evidence>
<dbReference type="SUPFAM" id="SSF110857">
    <property type="entry name" value="Gamma-glutamyl cyclotransferase-like"/>
    <property type="match status" value="1"/>
</dbReference>
<organism evidence="3 4">
    <name type="scientific">Minwuia thermotolerans</name>
    <dbReference type="NCBI Taxonomy" id="2056226"/>
    <lineage>
        <taxon>Bacteria</taxon>
        <taxon>Pseudomonadati</taxon>
        <taxon>Pseudomonadota</taxon>
        <taxon>Alphaproteobacteria</taxon>
        <taxon>Minwuiales</taxon>
        <taxon>Minwuiaceae</taxon>
        <taxon>Minwuia</taxon>
    </lineage>
</organism>
<evidence type="ECO:0000256" key="2">
    <source>
        <dbReference type="ARBA" id="ARBA00023239"/>
    </source>
</evidence>
<accession>A0A2M9FYA0</accession>
<dbReference type="GO" id="GO:0016740">
    <property type="term" value="F:transferase activity"/>
    <property type="evidence" value="ECO:0007669"/>
    <property type="project" value="UniProtKB-KW"/>
</dbReference>
<evidence type="ECO:0000313" key="4">
    <source>
        <dbReference type="Proteomes" id="UP000229498"/>
    </source>
</evidence>
<dbReference type="PANTHER" id="PTHR12192">
    <property type="entry name" value="CATION TRANSPORT PROTEIN CHAC-RELATED"/>
    <property type="match status" value="1"/>
</dbReference>
<protein>
    <recommendedName>
        <fullName evidence="1">glutathione-specific gamma-glutamylcyclotransferase</fullName>
        <ecNumber evidence="1">4.3.2.7</ecNumber>
    </recommendedName>
</protein>
<dbReference type="InterPro" id="IPR013024">
    <property type="entry name" value="GGCT-like"/>
</dbReference>
<dbReference type="InterPro" id="IPR036568">
    <property type="entry name" value="GGCT-like_sf"/>
</dbReference>
<evidence type="ECO:0000313" key="3">
    <source>
        <dbReference type="EMBL" id="PJK28427.1"/>
    </source>
</evidence>
<dbReference type="EMBL" id="PHIG01000044">
    <property type="protein sequence ID" value="PJK28427.1"/>
    <property type="molecule type" value="Genomic_DNA"/>
</dbReference>
<keyword evidence="3" id="KW-0808">Transferase</keyword>
<dbReference type="Pfam" id="PF04752">
    <property type="entry name" value="ChaC"/>
    <property type="match status" value="1"/>
</dbReference>
<keyword evidence="4" id="KW-1185">Reference proteome</keyword>
<dbReference type="InterPro" id="IPR006840">
    <property type="entry name" value="ChaC"/>
</dbReference>
<dbReference type="RefSeq" id="WP_109795759.1">
    <property type="nucleotide sequence ID" value="NZ_PHIG01000044.1"/>
</dbReference>
<dbReference type="GO" id="GO:0006751">
    <property type="term" value="P:glutathione catabolic process"/>
    <property type="evidence" value="ECO:0007669"/>
    <property type="project" value="InterPro"/>
</dbReference>
<dbReference type="OrthoDB" id="9795692at2"/>
<gene>
    <name evidence="3" type="ORF">CVT23_17140</name>
</gene>
<keyword evidence="2" id="KW-0456">Lyase</keyword>
<dbReference type="Proteomes" id="UP000229498">
    <property type="component" value="Unassembled WGS sequence"/>
</dbReference>
<dbReference type="GO" id="GO:0061928">
    <property type="term" value="F:glutathione specific gamma-glutamylcyclotransferase activity"/>
    <property type="evidence" value="ECO:0007669"/>
    <property type="project" value="UniProtKB-EC"/>
</dbReference>
<proteinExistence type="predicted"/>
<comment type="caution">
    <text evidence="3">The sequence shown here is derived from an EMBL/GenBank/DDBJ whole genome shotgun (WGS) entry which is preliminary data.</text>
</comment>
<dbReference type="Gene3D" id="3.10.490.10">
    <property type="entry name" value="Gamma-glutamyl cyclotransferase-like"/>
    <property type="match status" value="1"/>
</dbReference>
<dbReference type="EC" id="4.3.2.7" evidence="1"/>
<dbReference type="AlphaFoldDB" id="A0A2M9FYA0"/>